<dbReference type="GO" id="GO:0007234">
    <property type="term" value="P:osmosensory signaling via phosphorelay pathway"/>
    <property type="evidence" value="ECO:0007669"/>
    <property type="project" value="TreeGrafter"/>
</dbReference>
<dbReference type="InterPro" id="IPR036097">
    <property type="entry name" value="HisK_dim/P_sf"/>
</dbReference>
<dbReference type="SUPFAM" id="SSF55874">
    <property type="entry name" value="ATPase domain of HSP90 chaperone/DNA topoisomerase II/histidine kinase"/>
    <property type="match status" value="1"/>
</dbReference>
<gene>
    <name evidence="7" type="ORF">IP93_00621</name>
</gene>
<dbReference type="Proteomes" id="UP000316471">
    <property type="component" value="Unassembled WGS sequence"/>
</dbReference>
<dbReference type="SMART" id="SM00387">
    <property type="entry name" value="HATPase_c"/>
    <property type="match status" value="1"/>
</dbReference>
<keyword evidence="4" id="KW-0808">Transferase</keyword>
<keyword evidence="8" id="KW-1185">Reference proteome</keyword>
<evidence type="ECO:0000256" key="1">
    <source>
        <dbReference type="ARBA" id="ARBA00000085"/>
    </source>
</evidence>
<dbReference type="InterPro" id="IPR004358">
    <property type="entry name" value="Sig_transdc_His_kin-like_C"/>
</dbReference>
<dbReference type="SMART" id="SM00388">
    <property type="entry name" value="HisKA"/>
    <property type="match status" value="1"/>
</dbReference>
<sequence length="235" mass="25563">MSPPTAAAMRERAFADALAHDLYAPLRAIENFAALLERRAGDGMDETSRDYLSRIRVASARMGALMASLSELSAAQRAEPDITAVDLSLLVEWVAAELADRDPKRRVVVTVQPGLQVTGDERLLRQLVQHLMHNAWAFTASVSNARIEVSANTDGTRQQLLVRDNGIGFDMRYAHKLFEPFQRLHVAEQGAGHGLGLAIAQAIAERHGGQLRGESVPGTGTVFTFEWPVAPATVT</sequence>
<dbReference type="EC" id="2.7.13.3" evidence="2"/>
<proteinExistence type="predicted"/>
<accession>A0A562M0L3</accession>
<comment type="catalytic activity">
    <reaction evidence="1">
        <text>ATP + protein L-histidine = ADP + protein N-phospho-L-histidine.</text>
        <dbReference type="EC" id="2.7.13.3"/>
    </reaction>
</comment>
<dbReference type="GO" id="GO:0000156">
    <property type="term" value="F:phosphorelay response regulator activity"/>
    <property type="evidence" value="ECO:0007669"/>
    <property type="project" value="TreeGrafter"/>
</dbReference>
<evidence type="ECO:0000256" key="5">
    <source>
        <dbReference type="ARBA" id="ARBA00022777"/>
    </source>
</evidence>
<evidence type="ECO:0000259" key="6">
    <source>
        <dbReference type="PROSITE" id="PS50109"/>
    </source>
</evidence>
<dbReference type="CDD" id="cd00082">
    <property type="entry name" value="HisKA"/>
    <property type="match status" value="1"/>
</dbReference>
<dbReference type="SUPFAM" id="SSF47384">
    <property type="entry name" value="Homodimeric domain of signal transducing histidine kinase"/>
    <property type="match status" value="1"/>
</dbReference>
<keyword evidence="5" id="KW-0418">Kinase</keyword>
<evidence type="ECO:0000256" key="2">
    <source>
        <dbReference type="ARBA" id="ARBA00012438"/>
    </source>
</evidence>
<name>A0A562M0L3_9GAMM</name>
<feature type="domain" description="Histidine kinase" evidence="6">
    <location>
        <begin position="17"/>
        <end position="231"/>
    </location>
</feature>
<comment type="caution">
    <text evidence="7">The sequence shown here is derived from an EMBL/GenBank/DDBJ whole genome shotgun (WGS) entry which is preliminary data.</text>
</comment>
<evidence type="ECO:0000313" key="7">
    <source>
        <dbReference type="EMBL" id="TWI13459.1"/>
    </source>
</evidence>
<dbReference type="InterPro" id="IPR036890">
    <property type="entry name" value="HATPase_C_sf"/>
</dbReference>
<reference evidence="7 8" key="1">
    <citation type="journal article" date="2015" name="Stand. Genomic Sci.">
        <title>Genomic Encyclopedia of Bacterial and Archaeal Type Strains, Phase III: the genomes of soil and plant-associated and newly described type strains.</title>
        <authorList>
            <person name="Whitman W.B."/>
            <person name="Woyke T."/>
            <person name="Klenk H.P."/>
            <person name="Zhou Y."/>
            <person name="Lilburn T.G."/>
            <person name="Beck B.J."/>
            <person name="De Vos P."/>
            <person name="Vandamme P."/>
            <person name="Eisen J.A."/>
            <person name="Garrity G."/>
            <person name="Hugenholtz P."/>
            <person name="Kyrpides N.C."/>
        </authorList>
    </citation>
    <scope>NUCLEOTIDE SEQUENCE [LARGE SCALE GENOMIC DNA]</scope>
    <source>
        <strain evidence="7 8">CGMCC 1.10136</strain>
    </source>
</reference>
<evidence type="ECO:0000256" key="4">
    <source>
        <dbReference type="ARBA" id="ARBA00022679"/>
    </source>
</evidence>
<dbReference type="InterPro" id="IPR003594">
    <property type="entry name" value="HATPase_dom"/>
</dbReference>
<keyword evidence="3" id="KW-0597">Phosphoprotein</keyword>
<dbReference type="GO" id="GO:0000155">
    <property type="term" value="F:phosphorelay sensor kinase activity"/>
    <property type="evidence" value="ECO:0007669"/>
    <property type="project" value="InterPro"/>
</dbReference>
<protein>
    <recommendedName>
        <fullName evidence="2">histidine kinase</fullName>
        <ecNumber evidence="2">2.7.13.3</ecNumber>
    </recommendedName>
</protein>
<dbReference type="PANTHER" id="PTHR42878">
    <property type="entry name" value="TWO-COMPONENT HISTIDINE KINASE"/>
    <property type="match status" value="1"/>
</dbReference>
<dbReference type="GO" id="GO:0030295">
    <property type="term" value="F:protein kinase activator activity"/>
    <property type="evidence" value="ECO:0007669"/>
    <property type="project" value="TreeGrafter"/>
</dbReference>
<dbReference type="RefSeq" id="WP_158636257.1">
    <property type="nucleotide sequence ID" value="NZ_VLKP01000002.1"/>
</dbReference>
<dbReference type="Gene3D" id="1.10.287.130">
    <property type="match status" value="1"/>
</dbReference>
<dbReference type="OrthoDB" id="9808408at2"/>
<evidence type="ECO:0000256" key="3">
    <source>
        <dbReference type="ARBA" id="ARBA00022553"/>
    </source>
</evidence>
<dbReference type="GO" id="GO:0005886">
    <property type="term" value="C:plasma membrane"/>
    <property type="evidence" value="ECO:0007669"/>
    <property type="project" value="UniProtKB-ARBA"/>
</dbReference>
<evidence type="ECO:0000313" key="8">
    <source>
        <dbReference type="Proteomes" id="UP000316471"/>
    </source>
</evidence>
<dbReference type="InterPro" id="IPR005467">
    <property type="entry name" value="His_kinase_dom"/>
</dbReference>
<dbReference type="PANTHER" id="PTHR42878:SF15">
    <property type="entry name" value="BACTERIOPHYTOCHROME"/>
    <property type="match status" value="1"/>
</dbReference>
<dbReference type="AlphaFoldDB" id="A0A562M0L3"/>
<dbReference type="FunFam" id="3.30.565.10:FF:000006">
    <property type="entry name" value="Sensor histidine kinase WalK"/>
    <property type="match status" value="1"/>
</dbReference>
<dbReference type="Gene3D" id="3.30.565.10">
    <property type="entry name" value="Histidine kinase-like ATPase, C-terminal domain"/>
    <property type="match status" value="1"/>
</dbReference>
<dbReference type="InterPro" id="IPR003661">
    <property type="entry name" value="HisK_dim/P_dom"/>
</dbReference>
<organism evidence="7 8">
    <name type="scientific">Aerolutibacter ruishenii</name>
    <dbReference type="NCBI Taxonomy" id="686800"/>
    <lineage>
        <taxon>Bacteria</taxon>
        <taxon>Pseudomonadati</taxon>
        <taxon>Pseudomonadota</taxon>
        <taxon>Gammaproteobacteria</taxon>
        <taxon>Lysobacterales</taxon>
        <taxon>Lysobacteraceae</taxon>
        <taxon>Aerolutibacter</taxon>
    </lineage>
</organism>
<dbReference type="EMBL" id="VLKP01000002">
    <property type="protein sequence ID" value="TWI13459.1"/>
    <property type="molecule type" value="Genomic_DNA"/>
</dbReference>
<dbReference type="Pfam" id="PF00512">
    <property type="entry name" value="HisKA"/>
    <property type="match status" value="1"/>
</dbReference>
<dbReference type="PROSITE" id="PS50109">
    <property type="entry name" value="HIS_KIN"/>
    <property type="match status" value="1"/>
</dbReference>
<dbReference type="Pfam" id="PF02518">
    <property type="entry name" value="HATPase_c"/>
    <property type="match status" value="1"/>
</dbReference>
<dbReference type="PRINTS" id="PR00344">
    <property type="entry name" value="BCTRLSENSOR"/>
</dbReference>
<dbReference type="InterPro" id="IPR050351">
    <property type="entry name" value="BphY/WalK/GraS-like"/>
</dbReference>